<dbReference type="Proteomes" id="UP000032247">
    <property type="component" value="Unassembled WGS sequence"/>
</dbReference>
<sequence>MALKIERPKANSEKRMIRVNSQRGFSGWYPMDLLIFLYRKKMMIMAG</sequence>
<organism evidence="1 2">
    <name type="scientific">Bacillus subtilis</name>
    <dbReference type="NCBI Taxonomy" id="1423"/>
    <lineage>
        <taxon>Bacteria</taxon>
        <taxon>Bacillati</taxon>
        <taxon>Bacillota</taxon>
        <taxon>Bacilli</taxon>
        <taxon>Bacillales</taxon>
        <taxon>Bacillaceae</taxon>
        <taxon>Bacillus</taxon>
    </lineage>
</organism>
<dbReference type="AlphaFoldDB" id="A0A0D1IPE4"/>
<proteinExistence type="predicted"/>
<accession>A0A0D1IPE4</accession>
<evidence type="ECO:0000313" key="1">
    <source>
        <dbReference type="EMBL" id="KIU11198.1"/>
    </source>
</evidence>
<protein>
    <submittedName>
        <fullName evidence="1">Uncharacterized protein</fullName>
    </submittedName>
</protein>
<name>A0A0D1IPE4_BACIU</name>
<evidence type="ECO:0000313" key="2">
    <source>
        <dbReference type="Proteomes" id="UP000032247"/>
    </source>
</evidence>
<comment type="caution">
    <text evidence="1">The sequence shown here is derived from an EMBL/GenBank/DDBJ whole genome shotgun (WGS) entry which is preliminary data.</text>
</comment>
<dbReference type="EMBL" id="JXBC01000003">
    <property type="protein sequence ID" value="KIU11198.1"/>
    <property type="molecule type" value="Genomic_DNA"/>
</dbReference>
<gene>
    <name evidence="1" type="ORF">SC09_Contig24orf00088</name>
</gene>
<reference evidence="1 2" key="1">
    <citation type="submission" date="2014-12" db="EMBL/GenBank/DDBJ databases">
        <title>Comparative genome analysis of Bacillus coagulans HM-08, Clostridium butyricum HM-68, Bacillus subtilis HM-66 and Bacillus licheniformis BL-09.</title>
        <authorList>
            <person name="Zhang H."/>
        </authorList>
    </citation>
    <scope>NUCLEOTIDE SEQUENCE [LARGE SCALE GENOMIC DNA]</scope>
    <source>
        <strain evidence="1 2">HM-66</strain>
    </source>
</reference>